<feature type="transmembrane region" description="Helical" evidence="1">
    <location>
        <begin position="46"/>
        <end position="73"/>
    </location>
</feature>
<feature type="transmembrane region" description="Helical" evidence="1">
    <location>
        <begin position="149"/>
        <end position="169"/>
    </location>
</feature>
<dbReference type="EMBL" id="LQMQ01000047">
    <property type="protein sequence ID" value="KUO40190.1"/>
    <property type="molecule type" value="Genomic_DNA"/>
</dbReference>
<accession>A0A147JUT6</accession>
<protein>
    <recommendedName>
        <fullName evidence="2">CAAX prenyl protease 2/Lysostaphin resistance protein A-like domain-containing protein</fullName>
    </recommendedName>
</protein>
<gene>
    <name evidence="3" type="ORF">APZ16_07205</name>
</gene>
<dbReference type="PANTHER" id="PTHR36435">
    <property type="entry name" value="SLR1288 PROTEIN"/>
    <property type="match status" value="1"/>
</dbReference>
<evidence type="ECO:0000313" key="4">
    <source>
        <dbReference type="Proteomes" id="UP000074294"/>
    </source>
</evidence>
<dbReference type="InterPro" id="IPR003675">
    <property type="entry name" value="Rce1/LyrA-like_dom"/>
</dbReference>
<feature type="transmembrane region" description="Helical" evidence="1">
    <location>
        <begin position="93"/>
        <end position="112"/>
    </location>
</feature>
<organism evidence="3 4">
    <name type="scientific">Hadarchaeum yellowstonense</name>
    <dbReference type="NCBI Taxonomy" id="1776334"/>
    <lineage>
        <taxon>Archaea</taxon>
        <taxon>Methanobacteriati</taxon>
        <taxon>Candidatus Hadarchaeota</taxon>
        <taxon>Candidatus Hadarchaeia</taxon>
        <taxon>Candidatus Hadarchaeales</taxon>
        <taxon>Candidatus Hadarchaeaceae</taxon>
        <taxon>Candidatus Hadarchaeum</taxon>
    </lineage>
</organism>
<evidence type="ECO:0000256" key="1">
    <source>
        <dbReference type="SAM" id="Phobius"/>
    </source>
</evidence>
<feature type="domain" description="CAAX prenyl protease 2/Lysostaphin resistance protein A-like" evidence="2">
    <location>
        <begin position="94"/>
        <end position="184"/>
    </location>
</feature>
<dbReference type="InterPro" id="IPR052710">
    <property type="entry name" value="CAAX_protease"/>
</dbReference>
<name>A0A147JUT6_HADYE</name>
<dbReference type="Pfam" id="PF02517">
    <property type="entry name" value="Rce1-like"/>
    <property type="match status" value="1"/>
</dbReference>
<dbReference type="GO" id="GO:0080120">
    <property type="term" value="P:CAAX-box protein maturation"/>
    <property type="evidence" value="ECO:0007669"/>
    <property type="project" value="UniProtKB-ARBA"/>
</dbReference>
<dbReference type="Proteomes" id="UP000074294">
    <property type="component" value="Unassembled WGS sequence"/>
</dbReference>
<feature type="transmembrane region" description="Helical" evidence="1">
    <location>
        <begin position="124"/>
        <end position="143"/>
    </location>
</feature>
<sequence length="194" mass="21802">MVRVIGAGVLLGIVVGRIVVLRPRHLERLRPRVWLPELKRMSVRRWLVLFSAAFSVAVVSLLFSTVVGWLLQLFEVPAVSPEDYPFVTLERDYPWLVLAVVNILPIFEEWIFRGIIIDEVIRWRGSKFFAVLISAALFSAFHLSNPGTYPGIVLSMFPASLLLSLCYLYTGLGGAILAHDFYNTLLLAIAFLTG</sequence>
<dbReference type="STRING" id="1776334.APZ16_07205"/>
<reference evidence="3 4" key="1">
    <citation type="journal article" date="2016" name="Nat. Microbiol.">
        <title>Genomic inference of the metabolism of cosmopolitan subsurface Archaea, Hadesarchaea.</title>
        <authorList>
            <person name="Baker B.J."/>
            <person name="Saw J.H."/>
            <person name="Lind A.E."/>
            <person name="Lazar C.S."/>
            <person name="Hinrichs K.-U."/>
            <person name="Teske A.P."/>
            <person name="Ettema T.J."/>
        </authorList>
    </citation>
    <scope>NUCLEOTIDE SEQUENCE [LARGE SCALE GENOMIC DNA]</scope>
</reference>
<dbReference type="GO" id="GO:0004175">
    <property type="term" value="F:endopeptidase activity"/>
    <property type="evidence" value="ECO:0007669"/>
    <property type="project" value="UniProtKB-ARBA"/>
</dbReference>
<comment type="caution">
    <text evidence="3">The sequence shown here is derived from an EMBL/GenBank/DDBJ whole genome shotgun (WGS) entry which is preliminary data.</text>
</comment>
<dbReference type="AlphaFoldDB" id="A0A147JUT6"/>
<keyword evidence="1" id="KW-0472">Membrane</keyword>
<feature type="transmembrane region" description="Helical" evidence="1">
    <location>
        <begin position="6"/>
        <end position="25"/>
    </location>
</feature>
<evidence type="ECO:0000259" key="2">
    <source>
        <dbReference type="Pfam" id="PF02517"/>
    </source>
</evidence>
<keyword evidence="1" id="KW-0812">Transmembrane</keyword>
<keyword evidence="1" id="KW-1133">Transmembrane helix</keyword>
<evidence type="ECO:0000313" key="3">
    <source>
        <dbReference type="EMBL" id="KUO40190.1"/>
    </source>
</evidence>
<dbReference type="PANTHER" id="PTHR36435:SF1">
    <property type="entry name" value="CAAX AMINO TERMINAL PROTEASE FAMILY PROTEIN"/>
    <property type="match status" value="1"/>
</dbReference>
<proteinExistence type="predicted"/>